<proteinExistence type="predicted"/>
<evidence type="ECO:0000259" key="2">
    <source>
        <dbReference type="Pfam" id="PF14258"/>
    </source>
</evidence>
<dbReference type="EMBL" id="VSSQ01000226">
    <property type="protein sequence ID" value="MPL86710.1"/>
    <property type="molecule type" value="Genomic_DNA"/>
</dbReference>
<sequence>MKKRTAAALILILLAGLILAGQLATTSDEYSRYNINWNGTSDFFGVAADKKCVFSYDDLPAAGGGTLLLIAPGTDFDGLAGYLYAGNTVIIADQSENANIFLEQIGSSIRVHDQPVRSTSMEYKDMGIFRGTVSGDLFGSNVTTLTFNYPGYVTGGETIAATSHLSWIDANRNNIPDASEPLKVYSLIASETISTGRVIVIADPSVFINSMLVRTHTENIRFINALLEEDPIIDQTNSASASGGGICPLIGAMHRYPALGTILITILFILAAVIGIRRFRL</sequence>
<keyword evidence="1" id="KW-1133">Transmembrane helix</keyword>
<reference evidence="3" key="1">
    <citation type="submission" date="2019-08" db="EMBL/GenBank/DDBJ databases">
        <authorList>
            <person name="Kucharzyk K."/>
            <person name="Murdoch R.W."/>
            <person name="Higgins S."/>
            <person name="Loffler F."/>
        </authorList>
    </citation>
    <scope>NUCLEOTIDE SEQUENCE</scope>
</reference>
<keyword evidence="1" id="KW-0472">Membrane</keyword>
<organism evidence="3">
    <name type="scientific">bioreactor metagenome</name>
    <dbReference type="NCBI Taxonomy" id="1076179"/>
    <lineage>
        <taxon>unclassified sequences</taxon>
        <taxon>metagenomes</taxon>
        <taxon>ecological metagenomes</taxon>
    </lineage>
</organism>
<keyword evidence="1" id="KW-0812">Transmembrane</keyword>
<evidence type="ECO:0000313" key="3">
    <source>
        <dbReference type="EMBL" id="MPL86710.1"/>
    </source>
</evidence>
<protein>
    <recommendedName>
        <fullName evidence="2">DUF4350 domain-containing protein</fullName>
    </recommendedName>
</protein>
<gene>
    <name evidence="3" type="ORF">SDC9_32696</name>
</gene>
<evidence type="ECO:0000256" key="1">
    <source>
        <dbReference type="SAM" id="Phobius"/>
    </source>
</evidence>
<feature type="transmembrane region" description="Helical" evidence="1">
    <location>
        <begin position="256"/>
        <end position="276"/>
    </location>
</feature>
<accession>A0A644V5U4</accession>
<dbReference type="InterPro" id="IPR025646">
    <property type="entry name" value="DUF4350"/>
</dbReference>
<feature type="domain" description="DUF4350" evidence="2">
    <location>
        <begin position="33"/>
        <end position="226"/>
    </location>
</feature>
<comment type="caution">
    <text evidence="3">The sequence shown here is derived from an EMBL/GenBank/DDBJ whole genome shotgun (WGS) entry which is preliminary data.</text>
</comment>
<name>A0A644V5U4_9ZZZZ</name>
<dbReference type="AlphaFoldDB" id="A0A644V5U4"/>
<dbReference type="Pfam" id="PF14258">
    <property type="entry name" value="DUF4350"/>
    <property type="match status" value="1"/>
</dbReference>